<dbReference type="eggNOG" id="COG1524">
    <property type="taxonomic scope" value="Bacteria"/>
</dbReference>
<evidence type="ECO:0000313" key="1">
    <source>
        <dbReference type="EMBL" id="AEI11971.1"/>
    </source>
</evidence>
<proteinExistence type="predicted"/>
<dbReference type="EMBL" id="CP002665">
    <property type="protein sequence ID" value="AEI11971.1"/>
    <property type="molecule type" value="Genomic_DNA"/>
</dbReference>
<keyword evidence="2" id="KW-1185">Reference proteome</keyword>
<reference evidence="2" key="1">
    <citation type="submission" date="2011-04" db="EMBL/GenBank/DDBJ databases">
        <title>Complete sequence of Cellvibrio gilvus ATCC 13127.</title>
        <authorList>
            <person name="Lucas S."/>
            <person name="Han J."/>
            <person name="Lapidus A."/>
            <person name="Cheng J.-F."/>
            <person name="Goodwin L."/>
            <person name="Pitluck S."/>
            <person name="Peters L."/>
            <person name="Munk A."/>
            <person name="Detter J.C."/>
            <person name="Han C."/>
            <person name="Tapia R."/>
            <person name="Land M."/>
            <person name="Hauser L."/>
            <person name="Kyrpides N."/>
            <person name="Ivanova N."/>
            <person name="Ovchinnikova G."/>
            <person name="Pagani I."/>
            <person name="Mead D."/>
            <person name="Brumm P."/>
            <person name="Woyke T."/>
        </authorList>
    </citation>
    <scope>NUCLEOTIDE SEQUENCE [LARGE SCALE GENOMIC DNA]</scope>
    <source>
        <strain evidence="2">ATCC 13127 / NRRL B-14078</strain>
    </source>
</reference>
<dbReference type="KEGG" id="cga:Celgi_1452"/>
<dbReference type="InterPro" id="IPR017850">
    <property type="entry name" value="Alkaline_phosphatase_core_sf"/>
</dbReference>
<dbReference type="PANTHER" id="PTHR10151">
    <property type="entry name" value="ECTONUCLEOTIDE PYROPHOSPHATASE/PHOSPHODIESTERASE"/>
    <property type="match status" value="1"/>
</dbReference>
<dbReference type="SUPFAM" id="SSF53649">
    <property type="entry name" value="Alkaline phosphatase-like"/>
    <property type="match status" value="1"/>
</dbReference>
<accession>F8A3R8</accession>
<dbReference type="PANTHER" id="PTHR10151:SF120">
    <property type="entry name" value="BIS(5'-ADENOSYL)-TRIPHOSPHATASE"/>
    <property type="match status" value="1"/>
</dbReference>
<dbReference type="GO" id="GO:0016787">
    <property type="term" value="F:hydrolase activity"/>
    <property type="evidence" value="ECO:0007669"/>
    <property type="project" value="UniProtKB-ARBA"/>
</dbReference>
<sequence>MTTTQTGSTPGGPAAARLADAAHEHGLVLPGSDGRACLGTVLPAAAGALLAGLDGAGAAVDVAPDEAAGWLAARERLGLPAAARVCVLLVDGLGHLNLAERAGHAPFLRRASAGSTALSSTFPSTTATALGTFGVGQPPGRTAMLGYTVRVPETGELGNLVSWTGLPDPEQWQPHTSLLQRTTAAGIATTSVGPARFAGSGLTRAALRGATYVAAESLAQRVDAAVAALRQPGLAYLYWGDVDKAGHHHGVASARWGDALADADAEIGRLARSLPRGTVLVVTADHGMVDVDPRRQLDVAHVPALAEGVALVAGEPRASHLHLAPGVDPADVRDRWAQTLGDAALVLTRDEAIAAHLVGDVDERVLPVLGDVMVAMTGRATVVDSRTQTPASLTLVGVHGSLTPHEMLVPCIVVA</sequence>
<dbReference type="AlphaFoldDB" id="F8A3R8"/>
<dbReference type="Gene3D" id="3.40.720.10">
    <property type="entry name" value="Alkaline Phosphatase, subunit A"/>
    <property type="match status" value="1"/>
</dbReference>
<dbReference type="Pfam" id="PF01663">
    <property type="entry name" value="Phosphodiest"/>
    <property type="match status" value="1"/>
</dbReference>
<dbReference type="InterPro" id="IPR002591">
    <property type="entry name" value="Phosphodiest/P_Trfase"/>
</dbReference>
<dbReference type="OrthoDB" id="9779267at2"/>
<organism evidence="1 2">
    <name type="scientific">Cellulomonas gilvus (strain ATCC 13127 / NRRL B-14078)</name>
    <name type="common">Cellvibrio gilvus</name>
    <dbReference type="NCBI Taxonomy" id="593907"/>
    <lineage>
        <taxon>Bacteria</taxon>
        <taxon>Bacillati</taxon>
        <taxon>Actinomycetota</taxon>
        <taxon>Actinomycetes</taxon>
        <taxon>Micrococcales</taxon>
        <taxon>Cellulomonadaceae</taxon>
        <taxon>Cellulomonas</taxon>
    </lineage>
</organism>
<dbReference type="HOGENOM" id="CLU_039939_0_0_11"/>
<protein>
    <submittedName>
        <fullName evidence="1">Type I phosphodiesterase/nucleotide pyrophosphatase</fullName>
    </submittedName>
</protein>
<dbReference type="STRING" id="593907.Celgi_1452"/>
<evidence type="ECO:0000313" key="2">
    <source>
        <dbReference type="Proteomes" id="UP000000485"/>
    </source>
</evidence>
<dbReference type="RefSeq" id="WP_013883490.1">
    <property type="nucleotide sequence ID" value="NC_015671.1"/>
</dbReference>
<gene>
    <name evidence="1" type="ordered locus">Celgi_1452</name>
</gene>
<name>F8A3R8_CELGA</name>
<dbReference type="Proteomes" id="UP000000485">
    <property type="component" value="Chromosome"/>
</dbReference>